<evidence type="ECO:0000313" key="3">
    <source>
        <dbReference type="EMBL" id="KAE9305914.1"/>
    </source>
</evidence>
<evidence type="ECO:0000313" key="1">
    <source>
        <dbReference type="EMBL" id="KAE8991550.1"/>
    </source>
</evidence>
<keyword evidence="5" id="KW-1185">Reference proteome</keyword>
<evidence type="ECO:0000313" key="2">
    <source>
        <dbReference type="EMBL" id="KAE8994996.1"/>
    </source>
</evidence>
<protein>
    <submittedName>
        <fullName evidence="3">Uncharacterized protein</fullName>
    </submittedName>
</protein>
<gene>
    <name evidence="2" type="ORF">PR001_g20234</name>
    <name evidence="1" type="ORF">PR002_g20812</name>
    <name evidence="3" type="ORF">PR003_g21366</name>
</gene>
<dbReference type="Proteomes" id="UP000434957">
    <property type="component" value="Unassembled WGS sequence"/>
</dbReference>
<dbReference type="EMBL" id="QXFT01001998">
    <property type="protein sequence ID" value="KAE9305914.1"/>
    <property type="molecule type" value="Genomic_DNA"/>
</dbReference>
<evidence type="ECO:0000313" key="4">
    <source>
        <dbReference type="Proteomes" id="UP000429607"/>
    </source>
</evidence>
<evidence type="ECO:0000313" key="6">
    <source>
        <dbReference type="Proteomes" id="UP000435112"/>
    </source>
</evidence>
<comment type="caution">
    <text evidence="3">The sequence shown here is derived from an EMBL/GenBank/DDBJ whole genome shotgun (WGS) entry which is preliminary data.</text>
</comment>
<dbReference type="AlphaFoldDB" id="A0A6A4DER6"/>
<dbReference type="Proteomes" id="UP000435112">
    <property type="component" value="Unassembled WGS sequence"/>
</dbReference>
<dbReference type="PROSITE" id="PS51257">
    <property type="entry name" value="PROKAR_LIPOPROTEIN"/>
    <property type="match status" value="1"/>
</dbReference>
<sequence length="60" mass="6546">MNRLRASTLPITTASCMSSVVAVPPTAIEIRSSPRNHVTKKAAAIPVLKMATYAFFFSRH</sequence>
<dbReference type="Proteomes" id="UP000429607">
    <property type="component" value="Unassembled WGS sequence"/>
</dbReference>
<dbReference type="EMBL" id="QXFU01002029">
    <property type="protein sequence ID" value="KAE8991550.1"/>
    <property type="molecule type" value="Genomic_DNA"/>
</dbReference>
<evidence type="ECO:0000313" key="5">
    <source>
        <dbReference type="Proteomes" id="UP000434957"/>
    </source>
</evidence>
<accession>A0A6A4DER6</accession>
<name>A0A6A4DER6_9STRA</name>
<organism evidence="3 5">
    <name type="scientific">Phytophthora rubi</name>
    <dbReference type="NCBI Taxonomy" id="129364"/>
    <lineage>
        <taxon>Eukaryota</taxon>
        <taxon>Sar</taxon>
        <taxon>Stramenopiles</taxon>
        <taxon>Oomycota</taxon>
        <taxon>Peronosporomycetes</taxon>
        <taxon>Peronosporales</taxon>
        <taxon>Peronosporaceae</taxon>
        <taxon>Phytophthora</taxon>
    </lineage>
</organism>
<proteinExistence type="predicted"/>
<dbReference type="EMBL" id="QXFV01001973">
    <property type="protein sequence ID" value="KAE8994996.1"/>
    <property type="molecule type" value="Genomic_DNA"/>
</dbReference>
<reference evidence="3 5" key="1">
    <citation type="submission" date="2018-08" db="EMBL/GenBank/DDBJ databases">
        <title>Genomic investigation of the strawberry pathogen Phytophthora fragariae indicates pathogenicity is determined by transcriptional variation in three key races.</title>
        <authorList>
            <person name="Adams T.M."/>
            <person name="Armitage A.D."/>
            <person name="Sobczyk M.K."/>
            <person name="Bates H.J."/>
            <person name="Dunwell J.M."/>
            <person name="Nellist C.F."/>
            <person name="Harrison R.J."/>
        </authorList>
    </citation>
    <scope>NUCLEOTIDE SEQUENCE [LARGE SCALE GENOMIC DNA]</scope>
    <source>
        <strain evidence="2 4">SCRP249</strain>
        <strain evidence="1 6">SCRP324</strain>
        <strain evidence="3 5">SCRP333</strain>
    </source>
</reference>